<dbReference type="NCBIfam" id="TIGR00456">
    <property type="entry name" value="argS"/>
    <property type="match status" value="1"/>
</dbReference>
<dbReference type="SUPFAM" id="SSF52374">
    <property type="entry name" value="Nucleotidylyl transferase"/>
    <property type="match status" value="1"/>
</dbReference>
<evidence type="ECO:0000259" key="13">
    <source>
        <dbReference type="SMART" id="SM00836"/>
    </source>
</evidence>
<evidence type="ECO:0000256" key="11">
    <source>
        <dbReference type="RuleBase" id="RU363038"/>
    </source>
</evidence>
<accession>A0A7K1UWF3</accession>
<organism evidence="15 16">
    <name type="scientific">Nocardia terrae</name>
    <dbReference type="NCBI Taxonomy" id="2675851"/>
    <lineage>
        <taxon>Bacteria</taxon>
        <taxon>Bacillati</taxon>
        <taxon>Actinomycetota</taxon>
        <taxon>Actinomycetes</taxon>
        <taxon>Mycobacteriales</taxon>
        <taxon>Nocardiaceae</taxon>
        <taxon>Nocardia</taxon>
    </lineage>
</organism>
<dbReference type="SMART" id="SM01016">
    <property type="entry name" value="Arg_tRNA_synt_N"/>
    <property type="match status" value="1"/>
</dbReference>
<dbReference type="Pfam" id="PF03485">
    <property type="entry name" value="Arg_tRNA_synt_N"/>
    <property type="match status" value="1"/>
</dbReference>
<dbReference type="GO" id="GO:0005737">
    <property type="term" value="C:cytoplasm"/>
    <property type="evidence" value="ECO:0007669"/>
    <property type="project" value="UniProtKB-SubCell"/>
</dbReference>
<evidence type="ECO:0000313" key="15">
    <source>
        <dbReference type="EMBL" id="MVU78178.1"/>
    </source>
</evidence>
<dbReference type="GO" id="GO:0004814">
    <property type="term" value="F:arginine-tRNA ligase activity"/>
    <property type="evidence" value="ECO:0007669"/>
    <property type="project" value="UniProtKB-UniRule"/>
</dbReference>
<dbReference type="PANTHER" id="PTHR11956">
    <property type="entry name" value="ARGINYL-TRNA SYNTHETASE"/>
    <property type="match status" value="1"/>
</dbReference>
<dbReference type="PANTHER" id="PTHR11956:SF5">
    <property type="entry name" value="ARGININE--TRNA LIGASE, CYTOPLASMIC"/>
    <property type="match status" value="1"/>
</dbReference>
<dbReference type="Gene3D" id="3.30.1360.70">
    <property type="entry name" value="Arginyl tRNA synthetase N-terminal domain"/>
    <property type="match status" value="1"/>
</dbReference>
<feature type="domain" description="Arginyl tRNA synthetase N-terminal" evidence="14">
    <location>
        <begin position="60"/>
        <end position="139"/>
    </location>
</feature>
<sequence>MQNALDRGTFHRVAASRQPRLRPRPQENDWPALGYWVICEPASDRKDLEVSTAAVAPLLATVATAVSEAIGRVRPEFAGADPVVRRSERADFQSNAALPLAKRSGEAPNRLAAELTGVIADPAVAEVRPSGPGFLNITVTDAALWTQLAARLGDARLGVGCPEHGQRIVIDYSAPNVAKEMHVGHLRTTIIGDGLARVFGFLGAEVVRANHLGDWGTQFGMLIQFIDENPEQPWHADDLGADSAVSALDGLYKAARARFDADPGFADRARARVVALQAGDPATVARWREIVAESEKAFGAIYDRLGVLLTPDDYAGESFYNPMLAETTAELLGKGVAVPSDGAVVVLSEQVTGPDDAPAALMVRKSDGGYGYDSTDLATIRYRIATLRADRLLYVTDSRQSLHFRLIFETARRAGWLTDAITVDHVAYGTILGPDGKPFKTRAGGTVRLMDLLDDAVAAARAVVAEKNPDLPAAELDAIAERAGIGAVKYADLSTSRVKDYMFDPARMTAFNGNTGVYLQYAHARIHSILRKAGEPDHARVDTAAPVEPAERALLLALDDFAAVLADVAATLEPHRLATYLYDLARTFTTFYDTCPVLTAPEPARTNRIALCRLTARTLAHGLDLLGIAAPARL</sequence>
<dbReference type="SMART" id="SM00836">
    <property type="entry name" value="DALR_1"/>
    <property type="match status" value="1"/>
</dbReference>
<dbReference type="InterPro" id="IPR005148">
    <property type="entry name" value="Arg-tRNA-synth_N"/>
</dbReference>
<evidence type="ECO:0000256" key="8">
    <source>
        <dbReference type="ARBA" id="ARBA00023146"/>
    </source>
</evidence>
<feature type="domain" description="DALR anticodon binding" evidence="13">
    <location>
        <begin position="519"/>
        <end position="634"/>
    </location>
</feature>
<evidence type="ECO:0000256" key="12">
    <source>
        <dbReference type="SAM" id="MobiDB-lite"/>
    </source>
</evidence>
<dbReference type="SUPFAM" id="SSF47323">
    <property type="entry name" value="Anticodon-binding domain of a subclass of class I aminoacyl-tRNA synthetases"/>
    <property type="match status" value="1"/>
</dbReference>
<name>A0A7K1UWF3_9NOCA</name>
<dbReference type="InterPro" id="IPR008909">
    <property type="entry name" value="DALR_anticod-bd"/>
</dbReference>
<dbReference type="FunFam" id="3.40.50.620:FF:000116">
    <property type="entry name" value="Arginine--tRNA ligase"/>
    <property type="match status" value="1"/>
</dbReference>
<dbReference type="Gene3D" id="3.40.50.620">
    <property type="entry name" value="HUPs"/>
    <property type="match status" value="1"/>
</dbReference>
<keyword evidence="7 10" id="KW-0648">Protein biosynthesis</keyword>
<dbReference type="EC" id="6.1.1.19" evidence="10"/>
<dbReference type="AlphaFoldDB" id="A0A7K1UWF3"/>
<comment type="similarity">
    <text evidence="2 10 11">Belongs to the class-I aminoacyl-tRNA synthetase family.</text>
</comment>
<evidence type="ECO:0000256" key="9">
    <source>
        <dbReference type="ARBA" id="ARBA00049339"/>
    </source>
</evidence>
<evidence type="ECO:0000259" key="14">
    <source>
        <dbReference type="SMART" id="SM01016"/>
    </source>
</evidence>
<dbReference type="Pfam" id="PF00750">
    <property type="entry name" value="tRNA-synt_1d"/>
    <property type="match status" value="1"/>
</dbReference>
<keyword evidence="6 10" id="KW-0067">ATP-binding</keyword>
<dbReference type="CDD" id="cd00671">
    <property type="entry name" value="ArgRS_core"/>
    <property type="match status" value="1"/>
</dbReference>
<dbReference type="InterPro" id="IPR014729">
    <property type="entry name" value="Rossmann-like_a/b/a_fold"/>
</dbReference>
<comment type="subcellular location">
    <subcellularLocation>
        <location evidence="1 10">Cytoplasm</location>
    </subcellularLocation>
</comment>
<evidence type="ECO:0000256" key="4">
    <source>
        <dbReference type="ARBA" id="ARBA00022598"/>
    </source>
</evidence>
<keyword evidence="8 10" id="KW-0030">Aminoacyl-tRNA synthetase</keyword>
<evidence type="ECO:0000256" key="3">
    <source>
        <dbReference type="ARBA" id="ARBA00022490"/>
    </source>
</evidence>
<evidence type="ECO:0000313" key="16">
    <source>
        <dbReference type="Proteomes" id="UP000466794"/>
    </source>
</evidence>
<dbReference type="Pfam" id="PF05746">
    <property type="entry name" value="DALR_1"/>
    <property type="match status" value="1"/>
</dbReference>
<keyword evidence="5 10" id="KW-0547">Nucleotide-binding</keyword>
<dbReference type="GO" id="GO:0005524">
    <property type="term" value="F:ATP binding"/>
    <property type="evidence" value="ECO:0007669"/>
    <property type="project" value="UniProtKB-UniRule"/>
</dbReference>
<dbReference type="PROSITE" id="PS00178">
    <property type="entry name" value="AA_TRNA_LIGASE_I"/>
    <property type="match status" value="1"/>
</dbReference>
<dbReference type="InterPro" id="IPR009080">
    <property type="entry name" value="tRNAsynth_Ia_anticodon-bd"/>
</dbReference>
<dbReference type="FunFam" id="1.10.730.10:FF:000008">
    <property type="entry name" value="Arginine--tRNA ligase"/>
    <property type="match status" value="1"/>
</dbReference>
<proteinExistence type="inferred from homology"/>
<dbReference type="InterPro" id="IPR001412">
    <property type="entry name" value="aa-tRNA-synth_I_CS"/>
</dbReference>
<evidence type="ECO:0000256" key="2">
    <source>
        <dbReference type="ARBA" id="ARBA00005594"/>
    </source>
</evidence>
<evidence type="ECO:0000256" key="7">
    <source>
        <dbReference type="ARBA" id="ARBA00022917"/>
    </source>
</evidence>
<evidence type="ECO:0000256" key="10">
    <source>
        <dbReference type="HAMAP-Rule" id="MF_00123"/>
    </source>
</evidence>
<dbReference type="Gene3D" id="1.10.730.10">
    <property type="entry name" value="Isoleucyl-tRNA Synthetase, Domain 1"/>
    <property type="match status" value="1"/>
</dbReference>
<evidence type="ECO:0000256" key="1">
    <source>
        <dbReference type="ARBA" id="ARBA00004496"/>
    </source>
</evidence>
<evidence type="ECO:0000256" key="6">
    <source>
        <dbReference type="ARBA" id="ARBA00022840"/>
    </source>
</evidence>
<keyword evidence="3 10" id="KW-0963">Cytoplasm</keyword>
<keyword evidence="16" id="KW-1185">Reference proteome</keyword>
<dbReference type="InterPro" id="IPR001278">
    <property type="entry name" value="Arg-tRNA-ligase"/>
</dbReference>
<dbReference type="CDD" id="cd07956">
    <property type="entry name" value="Anticodon_Ia_Arg"/>
    <property type="match status" value="1"/>
</dbReference>
<dbReference type="Proteomes" id="UP000466794">
    <property type="component" value="Unassembled WGS sequence"/>
</dbReference>
<dbReference type="InterPro" id="IPR036695">
    <property type="entry name" value="Arg-tRNA-synth_N_sf"/>
</dbReference>
<comment type="caution">
    <text evidence="15">The sequence shown here is derived from an EMBL/GenBank/DDBJ whole genome shotgun (WGS) entry which is preliminary data.</text>
</comment>
<protein>
    <recommendedName>
        <fullName evidence="10">Arginine--tRNA ligase</fullName>
        <ecNumber evidence="10">6.1.1.19</ecNumber>
    </recommendedName>
    <alternativeName>
        <fullName evidence="10">Arginyl-tRNA synthetase</fullName>
        <shortName evidence="10">ArgRS</shortName>
    </alternativeName>
</protein>
<feature type="short sequence motif" description="'HIGH' region" evidence="10">
    <location>
        <begin position="175"/>
        <end position="185"/>
    </location>
</feature>
<gene>
    <name evidence="10 15" type="primary">argS</name>
    <name evidence="15" type="ORF">GPX89_13095</name>
</gene>
<keyword evidence="4 10" id="KW-0436">Ligase</keyword>
<dbReference type="EMBL" id="WRPP01000002">
    <property type="protein sequence ID" value="MVU78178.1"/>
    <property type="molecule type" value="Genomic_DNA"/>
</dbReference>
<comment type="catalytic activity">
    <reaction evidence="9 10">
        <text>tRNA(Arg) + L-arginine + ATP = L-arginyl-tRNA(Arg) + AMP + diphosphate</text>
        <dbReference type="Rhea" id="RHEA:20301"/>
        <dbReference type="Rhea" id="RHEA-COMP:9658"/>
        <dbReference type="Rhea" id="RHEA-COMP:9673"/>
        <dbReference type="ChEBI" id="CHEBI:30616"/>
        <dbReference type="ChEBI" id="CHEBI:32682"/>
        <dbReference type="ChEBI" id="CHEBI:33019"/>
        <dbReference type="ChEBI" id="CHEBI:78442"/>
        <dbReference type="ChEBI" id="CHEBI:78513"/>
        <dbReference type="ChEBI" id="CHEBI:456215"/>
        <dbReference type="EC" id="6.1.1.19"/>
    </reaction>
</comment>
<reference evidence="15 16" key="1">
    <citation type="submission" date="2019-12" db="EMBL/GenBank/DDBJ databases">
        <title>Nocardia sp. nov. ET3-3 isolated from soil.</title>
        <authorList>
            <person name="Kanchanasin P."/>
            <person name="Tanasupawat S."/>
            <person name="Yuki M."/>
            <person name="Kudo T."/>
        </authorList>
    </citation>
    <scope>NUCLEOTIDE SEQUENCE [LARGE SCALE GENOMIC DNA]</scope>
    <source>
        <strain evidence="15 16">ET3-3</strain>
    </source>
</reference>
<comment type="subunit">
    <text evidence="10">Monomer.</text>
</comment>
<dbReference type="HAMAP" id="MF_00123">
    <property type="entry name" value="Arg_tRNA_synth"/>
    <property type="match status" value="1"/>
</dbReference>
<dbReference type="InterPro" id="IPR035684">
    <property type="entry name" value="ArgRS_core"/>
</dbReference>
<feature type="region of interest" description="Disordered" evidence="12">
    <location>
        <begin position="1"/>
        <end position="26"/>
    </location>
</feature>
<evidence type="ECO:0000256" key="5">
    <source>
        <dbReference type="ARBA" id="ARBA00022741"/>
    </source>
</evidence>
<dbReference type="GO" id="GO:0006420">
    <property type="term" value="P:arginyl-tRNA aminoacylation"/>
    <property type="evidence" value="ECO:0007669"/>
    <property type="project" value="UniProtKB-UniRule"/>
</dbReference>
<dbReference type="SUPFAM" id="SSF55190">
    <property type="entry name" value="Arginyl-tRNA synthetase (ArgRS), N-terminal 'additional' domain"/>
    <property type="match status" value="1"/>
</dbReference>
<dbReference type="PRINTS" id="PR01038">
    <property type="entry name" value="TRNASYNTHARG"/>
</dbReference>